<reference evidence="2" key="1">
    <citation type="journal article" date="2021" name="Mol. Plant Microbe Interact.">
        <title>Telomere to telomere genome assembly of Fusarium musae F31, causal agent of crown rot disease of banana.</title>
        <authorList>
            <person name="Degradi L."/>
            <person name="Tava V."/>
            <person name="Kunova A."/>
            <person name="Cortesi P."/>
            <person name="Saracchi M."/>
            <person name="Pasquali M."/>
        </authorList>
    </citation>
    <scope>NUCLEOTIDE SEQUENCE</scope>
    <source>
        <strain evidence="2">F31</strain>
    </source>
</reference>
<organism evidence="2 3">
    <name type="scientific">Fusarium musae</name>
    <dbReference type="NCBI Taxonomy" id="1042133"/>
    <lineage>
        <taxon>Eukaryota</taxon>
        <taxon>Fungi</taxon>
        <taxon>Dikarya</taxon>
        <taxon>Ascomycota</taxon>
        <taxon>Pezizomycotina</taxon>
        <taxon>Sordariomycetes</taxon>
        <taxon>Hypocreomycetidae</taxon>
        <taxon>Hypocreales</taxon>
        <taxon>Nectriaceae</taxon>
        <taxon>Fusarium</taxon>
    </lineage>
</organism>
<sequence>MAAAAAPPGDGDGEEPWRPPPGSRAVGHYLCKGDSKDKDSALPSVILFPYKQYIDRLLNYSRVLDCVPSGRSACMLCIKHDNLFATNPGLRWLLREIQASTENCAHIIGRKTTLDKYIY</sequence>
<feature type="region of interest" description="Disordered" evidence="1">
    <location>
        <begin position="1"/>
        <end position="28"/>
    </location>
</feature>
<evidence type="ECO:0000313" key="2">
    <source>
        <dbReference type="EMBL" id="KAG9503260.1"/>
    </source>
</evidence>
<keyword evidence="3" id="KW-1185">Reference proteome</keyword>
<name>A0A9P8DJS1_9HYPO</name>
<protein>
    <submittedName>
        <fullName evidence="2">Uncharacterized protein</fullName>
    </submittedName>
</protein>
<dbReference type="RefSeq" id="XP_044682260.1">
    <property type="nucleotide sequence ID" value="XM_044823769.1"/>
</dbReference>
<dbReference type="EMBL" id="JAHBCI010000004">
    <property type="protein sequence ID" value="KAG9503260.1"/>
    <property type="molecule type" value="Genomic_DNA"/>
</dbReference>
<dbReference type="GeneID" id="68313959"/>
<dbReference type="AlphaFoldDB" id="A0A9P8DJS1"/>
<accession>A0A9P8DJS1</accession>
<proteinExistence type="predicted"/>
<evidence type="ECO:0000256" key="1">
    <source>
        <dbReference type="SAM" id="MobiDB-lite"/>
    </source>
</evidence>
<gene>
    <name evidence="2" type="ORF">J7337_006103</name>
</gene>
<evidence type="ECO:0000313" key="3">
    <source>
        <dbReference type="Proteomes" id="UP000827133"/>
    </source>
</evidence>
<comment type="caution">
    <text evidence="2">The sequence shown here is derived from an EMBL/GenBank/DDBJ whole genome shotgun (WGS) entry which is preliminary data.</text>
</comment>
<dbReference type="Proteomes" id="UP000827133">
    <property type="component" value="Unassembled WGS sequence"/>
</dbReference>
<dbReference type="KEGG" id="fmu:J7337_006103"/>